<dbReference type="Proteomes" id="UP000801492">
    <property type="component" value="Unassembled WGS sequence"/>
</dbReference>
<dbReference type="OrthoDB" id="8182187at2759"/>
<dbReference type="InterPro" id="IPR036734">
    <property type="entry name" value="Neur_chan_lig-bd_sf"/>
</dbReference>
<dbReference type="GO" id="GO:0004888">
    <property type="term" value="F:transmembrane signaling receptor activity"/>
    <property type="evidence" value="ECO:0007669"/>
    <property type="project" value="InterPro"/>
</dbReference>
<evidence type="ECO:0000256" key="4">
    <source>
        <dbReference type="ARBA" id="ARBA00023136"/>
    </source>
</evidence>
<keyword evidence="8" id="KW-1185">Reference proteome</keyword>
<accession>A0A8K0FVS9</accession>
<keyword evidence="3 5" id="KW-1133">Transmembrane helix</keyword>
<dbReference type="SUPFAM" id="SSF63712">
    <property type="entry name" value="Nicotinic receptor ligand binding domain-like"/>
    <property type="match status" value="1"/>
</dbReference>
<proteinExistence type="predicted"/>
<dbReference type="EMBL" id="VTPC01091221">
    <property type="protein sequence ID" value="KAF2879150.1"/>
    <property type="molecule type" value="Genomic_DNA"/>
</dbReference>
<reference evidence="7" key="1">
    <citation type="submission" date="2019-08" db="EMBL/GenBank/DDBJ databases">
        <title>The genome of the North American firefly Photinus pyralis.</title>
        <authorList>
            <consortium name="Photinus pyralis genome working group"/>
            <person name="Fallon T.R."/>
            <person name="Sander Lower S.E."/>
            <person name="Weng J.-K."/>
        </authorList>
    </citation>
    <scope>NUCLEOTIDE SEQUENCE</scope>
    <source>
        <strain evidence="7">TRF0915ILg1</strain>
        <tissue evidence="7">Whole body</tissue>
    </source>
</reference>
<dbReference type="InterPro" id="IPR006201">
    <property type="entry name" value="Neur_channel"/>
</dbReference>
<dbReference type="Pfam" id="PF02931">
    <property type="entry name" value="Neur_chan_LBD"/>
    <property type="match status" value="1"/>
</dbReference>
<evidence type="ECO:0000313" key="7">
    <source>
        <dbReference type="EMBL" id="KAF2879150.1"/>
    </source>
</evidence>
<dbReference type="Gene3D" id="1.20.58.390">
    <property type="entry name" value="Neurotransmitter-gated ion-channel transmembrane domain"/>
    <property type="match status" value="1"/>
</dbReference>
<evidence type="ECO:0000259" key="6">
    <source>
        <dbReference type="Pfam" id="PF02931"/>
    </source>
</evidence>
<evidence type="ECO:0000256" key="5">
    <source>
        <dbReference type="SAM" id="Phobius"/>
    </source>
</evidence>
<dbReference type="GO" id="GO:0016020">
    <property type="term" value="C:membrane"/>
    <property type="evidence" value="ECO:0007669"/>
    <property type="project" value="UniProtKB-SubCell"/>
</dbReference>
<organism evidence="7 8">
    <name type="scientific">Ignelater luminosus</name>
    <name type="common">Cucubano</name>
    <name type="synonym">Pyrophorus luminosus</name>
    <dbReference type="NCBI Taxonomy" id="2038154"/>
    <lineage>
        <taxon>Eukaryota</taxon>
        <taxon>Metazoa</taxon>
        <taxon>Ecdysozoa</taxon>
        <taxon>Arthropoda</taxon>
        <taxon>Hexapoda</taxon>
        <taxon>Insecta</taxon>
        <taxon>Pterygota</taxon>
        <taxon>Neoptera</taxon>
        <taxon>Endopterygota</taxon>
        <taxon>Coleoptera</taxon>
        <taxon>Polyphaga</taxon>
        <taxon>Elateriformia</taxon>
        <taxon>Elateroidea</taxon>
        <taxon>Elateridae</taxon>
        <taxon>Agrypninae</taxon>
        <taxon>Pyrophorini</taxon>
        <taxon>Ignelater</taxon>
    </lineage>
</organism>
<protein>
    <recommendedName>
        <fullName evidence="6">Neurotransmitter-gated ion-channel ligand-binding domain-containing protein</fullName>
    </recommendedName>
</protein>
<gene>
    <name evidence="7" type="ORF">ILUMI_27023</name>
</gene>
<evidence type="ECO:0000256" key="1">
    <source>
        <dbReference type="ARBA" id="ARBA00004141"/>
    </source>
</evidence>
<dbReference type="GO" id="GO:0005230">
    <property type="term" value="F:extracellular ligand-gated monoatomic ion channel activity"/>
    <property type="evidence" value="ECO:0007669"/>
    <property type="project" value="InterPro"/>
</dbReference>
<dbReference type="InterPro" id="IPR036719">
    <property type="entry name" value="Neuro-gated_channel_TM_sf"/>
</dbReference>
<dbReference type="CDD" id="cd18989">
    <property type="entry name" value="LGIC_ECD_cation"/>
    <property type="match status" value="1"/>
</dbReference>
<comment type="subcellular location">
    <subcellularLocation>
        <location evidence="1">Membrane</location>
        <topology evidence="1">Multi-pass membrane protein</topology>
    </subcellularLocation>
</comment>
<evidence type="ECO:0000313" key="8">
    <source>
        <dbReference type="Proteomes" id="UP000801492"/>
    </source>
</evidence>
<feature type="transmembrane region" description="Helical" evidence="5">
    <location>
        <begin position="336"/>
        <end position="353"/>
    </location>
</feature>
<feature type="domain" description="Neurotransmitter-gated ion-channel ligand-binding" evidence="6">
    <location>
        <begin position="7"/>
        <end position="154"/>
    </location>
</feature>
<feature type="transmembrane region" description="Helical" evidence="5">
    <location>
        <begin position="252"/>
        <end position="273"/>
    </location>
</feature>
<dbReference type="InterPro" id="IPR006202">
    <property type="entry name" value="Neur_chan_lig-bd"/>
</dbReference>
<evidence type="ECO:0000256" key="2">
    <source>
        <dbReference type="ARBA" id="ARBA00022692"/>
    </source>
</evidence>
<keyword evidence="4 5" id="KW-0472">Membrane</keyword>
<keyword evidence="2 5" id="KW-0812">Transmembrane</keyword>
<feature type="transmembrane region" description="Helical" evidence="5">
    <location>
        <begin position="218"/>
        <end position="240"/>
    </location>
</feature>
<name>A0A8K0FVS9_IGNLU</name>
<dbReference type="AlphaFoldDB" id="A0A8K0FVS9"/>
<comment type="caution">
    <text evidence="7">The sequence shown here is derived from an EMBL/GenBank/DDBJ whole genome shotgun (WGS) entry which is preliminary data.</text>
</comment>
<dbReference type="PANTHER" id="PTHR18945">
    <property type="entry name" value="NEUROTRANSMITTER GATED ION CHANNEL"/>
    <property type="match status" value="1"/>
</dbReference>
<dbReference type="SUPFAM" id="SSF90112">
    <property type="entry name" value="Neurotransmitter-gated ion-channel transmembrane pore"/>
    <property type="match status" value="1"/>
</dbReference>
<dbReference type="Gene3D" id="2.70.170.10">
    <property type="entry name" value="Neurotransmitter-gated ion-channel ligand-binding domain"/>
    <property type="match status" value="1"/>
</dbReference>
<sequence length="357" mass="40985">MELVIHYILLDEYKSSMDIKGMMKLTWNDEKMKWDPKEYGNIQTMHILGRQIWQPDLVLYNSVDSTGRDFLTQSIMLVGNNGTVQWTPQAHIKVWCDASQLGHWPADVHNCDIFLGFWTDVNYLQLQFNDANSKILGDQFQTEWDILQVTAVSNFGWNYNATNNTENISGLDGAFLTLIFKIQRNSNVYGAIFFTPFLVIAVSVLCTFWVSPFGYLKVALNCFQLIMISLVLVNLANFLPGHPEKVPYLLQLYEFSSFGSVICLLLSVIVINFSRSQYKRPVPLCIWKVLLSYPVQKLLFLPKINASEEYGKLDETSVTKQHDESIQNTWILLGKAIDRIGCIIFLILIIYAVCNKY</sequence>
<dbReference type="InterPro" id="IPR038050">
    <property type="entry name" value="Neuro_actylchol_rec"/>
</dbReference>
<feature type="transmembrane region" description="Helical" evidence="5">
    <location>
        <begin position="188"/>
        <end position="211"/>
    </location>
</feature>
<evidence type="ECO:0000256" key="3">
    <source>
        <dbReference type="ARBA" id="ARBA00022989"/>
    </source>
</evidence>